<name>A0AAV4UI89_CAEEX</name>
<dbReference type="EMBL" id="BPLR01012910">
    <property type="protein sequence ID" value="GIY57471.1"/>
    <property type="molecule type" value="Genomic_DNA"/>
</dbReference>
<keyword evidence="2" id="KW-1185">Reference proteome</keyword>
<organism evidence="1 2">
    <name type="scientific">Caerostris extrusa</name>
    <name type="common">Bark spider</name>
    <name type="synonym">Caerostris bankana</name>
    <dbReference type="NCBI Taxonomy" id="172846"/>
    <lineage>
        <taxon>Eukaryota</taxon>
        <taxon>Metazoa</taxon>
        <taxon>Ecdysozoa</taxon>
        <taxon>Arthropoda</taxon>
        <taxon>Chelicerata</taxon>
        <taxon>Arachnida</taxon>
        <taxon>Araneae</taxon>
        <taxon>Araneomorphae</taxon>
        <taxon>Entelegynae</taxon>
        <taxon>Araneoidea</taxon>
        <taxon>Araneidae</taxon>
        <taxon>Caerostris</taxon>
    </lineage>
</organism>
<evidence type="ECO:0000313" key="1">
    <source>
        <dbReference type="EMBL" id="GIY57471.1"/>
    </source>
</evidence>
<sequence length="79" mass="8955">MECVLTRRSDEEVCAEVIPPECVVNRSWSWHPSLAERCQISNECCYAIASEIAVRSFFVILCLQSFSEMLSCNVFDSAD</sequence>
<accession>A0AAV4UI89</accession>
<dbReference type="AlphaFoldDB" id="A0AAV4UI89"/>
<proteinExistence type="predicted"/>
<gene>
    <name evidence="1" type="ORF">CEXT_218951</name>
</gene>
<comment type="caution">
    <text evidence="1">The sequence shown here is derived from an EMBL/GenBank/DDBJ whole genome shotgun (WGS) entry which is preliminary data.</text>
</comment>
<protein>
    <submittedName>
        <fullName evidence="1">Uncharacterized protein</fullName>
    </submittedName>
</protein>
<dbReference type="Proteomes" id="UP001054945">
    <property type="component" value="Unassembled WGS sequence"/>
</dbReference>
<evidence type="ECO:0000313" key="2">
    <source>
        <dbReference type="Proteomes" id="UP001054945"/>
    </source>
</evidence>
<reference evidence="1 2" key="1">
    <citation type="submission" date="2021-06" db="EMBL/GenBank/DDBJ databases">
        <title>Caerostris extrusa draft genome.</title>
        <authorList>
            <person name="Kono N."/>
            <person name="Arakawa K."/>
        </authorList>
    </citation>
    <scope>NUCLEOTIDE SEQUENCE [LARGE SCALE GENOMIC DNA]</scope>
</reference>